<dbReference type="InterPro" id="IPR043502">
    <property type="entry name" value="DNA/RNA_pol_sf"/>
</dbReference>
<dbReference type="SUPFAM" id="SSF50630">
    <property type="entry name" value="Acid proteases"/>
    <property type="match status" value="1"/>
</dbReference>
<protein>
    <recommendedName>
        <fullName evidence="2">Ty3 transposon capsid-like protein domain-containing protein</fullName>
    </recommendedName>
</protein>
<dbReference type="PANTHER" id="PTHR15503">
    <property type="entry name" value="LDOC1 RELATED"/>
    <property type="match status" value="1"/>
</dbReference>
<reference evidence="3" key="1">
    <citation type="submission" date="2020-05" db="EMBL/GenBank/DDBJ databases">
        <title>WGS assembly of Panicum virgatum.</title>
        <authorList>
            <person name="Lovell J.T."/>
            <person name="Jenkins J."/>
            <person name="Shu S."/>
            <person name="Juenger T.E."/>
            <person name="Schmutz J."/>
        </authorList>
    </citation>
    <scope>NUCLEOTIDE SEQUENCE</scope>
    <source>
        <strain evidence="3">AP13</strain>
    </source>
</reference>
<dbReference type="AlphaFoldDB" id="A0A8T0MND8"/>
<evidence type="ECO:0000313" key="4">
    <source>
        <dbReference type="Proteomes" id="UP000823388"/>
    </source>
</evidence>
<dbReference type="CDD" id="cd00303">
    <property type="entry name" value="retropepsin_like"/>
    <property type="match status" value="1"/>
</dbReference>
<evidence type="ECO:0000259" key="2">
    <source>
        <dbReference type="Pfam" id="PF19259"/>
    </source>
</evidence>
<dbReference type="Proteomes" id="UP000823388">
    <property type="component" value="Chromosome 9N"/>
</dbReference>
<keyword evidence="4" id="KW-1185">Reference proteome</keyword>
<feature type="compositionally biased region" description="Polar residues" evidence="1">
    <location>
        <begin position="291"/>
        <end position="305"/>
    </location>
</feature>
<organism evidence="3 4">
    <name type="scientific">Panicum virgatum</name>
    <name type="common">Blackwell switchgrass</name>
    <dbReference type="NCBI Taxonomy" id="38727"/>
    <lineage>
        <taxon>Eukaryota</taxon>
        <taxon>Viridiplantae</taxon>
        <taxon>Streptophyta</taxon>
        <taxon>Embryophyta</taxon>
        <taxon>Tracheophyta</taxon>
        <taxon>Spermatophyta</taxon>
        <taxon>Magnoliopsida</taxon>
        <taxon>Liliopsida</taxon>
        <taxon>Poales</taxon>
        <taxon>Poaceae</taxon>
        <taxon>PACMAD clade</taxon>
        <taxon>Panicoideae</taxon>
        <taxon>Panicodae</taxon>
        <taxon>Paniceae</taxon>
        <taxon>Panicinae</taxon>
        <taxon>Panicum</taxon>
        <taxon>Panicum sect. Hiantes</taxon>
    </lineage>
</organism>
<feature type="region of interest" description="Disordered" evidence="1">
    <location>
        <begin position="286"/>
        <end position="311"/>
    </location>
</feature>
<dbReference type="EMBL" id="CM029054">
    <property type="protein sequence ID" value="KAG2536266.1"/>
    <property type="molecule type" value="Genomic_DNA"/>
</dbReference>
<feature type="region of interest" description="Disordered" evidence="1">
    <location>
        <begin position="72"/>
        <end position="103"/>
    </location>
</feature>
<dbReference type="Pfam" id="PF08284">
    <property type="entry name" value="RVP_2"/>
    <property type="match status" value="1"/>
</dbReference>
<comment type="caution">
    <text evidence="3">The sequence shown here is derived from an EMBL/GenBank/DDBJ whole genome shotgun (WGS) entry which is preliminary data.</text>
</comment>
<dbReference type="PANTHER" id="PTHR15503:SF22">
    <property type="entry name" value="TRANSPOSON TY3-I GAG POLYPROTEIN"/>
    <property type="match status" value="1"/>
</dbReference>
<feature type="domain" description="Ty3 transposon capsid-like protein" evidence="2">
    <location>
        <begin position="164"/>
        <end position="284"/>
    </location>
</feature>
<dbReference type="InterPro" id="IPR032567">
    <property type="entry name" value="RTL1-rel"/>
</dbReference>
<accession>A0A8T0MND8</accession>
<sequence>MDDTAVRDDARWERMTKSIDLLFARMGSLEHNQHLTAGQIDISVQVIEQVLKDQAALTKQIEATGQAVAQLTSQQRNPHHLPVHPDSDHSAHQVPRRPAGTNTDSEYHGGFQGFGEHARHHRHAIPKLAFPKFEGDNPLIWKDKCLNFFQLYELPPSLWTSTAAMNMDGPSAKWLQIYKLRYGLGDWDQFVSAVVDQFGSHDYSSAMNELLDLTHNSTLEEYLSAFTDLQFHVSMRNPGLDEVFFISQFIRGLKPEIRDVVQFQMPATMIKATQLAKLQQQVLERNKGHSSKSYGSNKYTVGSSKVESKPPFQKPNLWKERKVWEYRKANDLCFYCVEKFDPAHVAVCTKRPQAQVNALVVNDLDMPLSEEVIQQLLDEDSLPTAFGQLSLHALAGTEASDAIRLQAKVKNKTMLILVDSGSSHSFVNADFLSQVGIVPLPTVPLQVQTADGHTMVTDQWVPGFTWWCQGHTLKSDMKVLQLGAYDDILGFDWLQAHSPMHCDWQNRTIEFQELGKSFKLQRIAPPALGVGKLSARQLLKFCVGNKVSAFAIVDILDTTSALPIPAPVQSLLHEFAEVFQKPVNLPPVRTYDHTIPLVPNASPVNSKPYRYSPLHKDEIER</sequence>
<gene>
    <name evidence="3" type="ORF">PVAP13_9NG340673</name>
</gene>
<evidence type="ECO:0000256" key="1">
    <source>
        <dbReference type="SAM" id="MobiDB-lite"/>
    </source>
</evidence>
<dbReference type="InterPro" id="IPR045358">
    <property type="entry name" value="Ty3_capsid"/>
</dbReference>
<evidence type="ECO:0000313" key="3">
    <source>
        <dbReference type="EMBL" id="KAG2536266.1"/>
    </source>
</evidence>
<name>A0A8T0MND8_PANVG</name>
<dbReference type="InterPro" id="IPR021109">
    <property type="entry name" value="Peptidase_aspartic_dom_sf"/>
</dbReference>
<dbReference type="SUPFAM" id="SSF56672">
    <property type="entry name" value="DNA/RNA polymerases"/>
    <property type="match status" value="1"/>
</dbReference>
<dbReference type="Gene3D" id="2.40.70.10">
    <property type="entry name" value="Acid Proteases"/>
    <property type="match status" value="1"/>
</dbReference>
<proteinExistence type="predicted"/>
<dbReference type="Pfam" id="PF19259">
    <property type="entry name" value="Ty3_capsid"/>
    <property type="match status" value="1"/>
</dbReference>